<dbReference type="InterPro" id="IPR001304">
    <property type="entry name" value="C-type_lectin-like"/>
</dbReference>
<dbReference type="KEGG" id="xtr:116406739"/>
<keyword evidence="1" id="KW-0812">Transmembrane</keyword>
<dbReference type="AlphaFoldDB" id="A0A803JNE9"/>
<reference evidence="3" key="2">
    <citation type="submission" date="2021-03" db="UniProtKB">
        <authorList>
            <consortium name="Ensembl"/>
        </authorList>
    </citation>
    <scope>IDENTIFICATION</scope>
</reference>
<evidence type="ECO:0000256" key="1">
    <source>
        <dbReference type="SAM" id="Phobius"/>
    </source>
</evidence>
<dbReference type="Proteomes" id="UP000008143">
    <property type="component" value="Chromosome 8"/>
</dbReference>
<dbReference type="InterPro" id="IPR050111">
    <property type="entry name" value="C-type_lectin/snaclec_domain"/>
</dbReference>
<dbReference type="Ensembl" id="ENSXETT00000112972">
    <property type="protein sequence ID" value="ENSXETP00000109492"/>
    <property type="gene ID" value="ENSXETG00000045661"/>
</dbReference>
<dbReference type="OMA" id="CAENIWI"/>
<reference evidence="3" key="1">
    <citation type="journal article" date="2010" name="Science">
        <title>The genome of the Western clawed frog Xenopus tropicalis.</title>
        <authorList>
            <person name="Hellsten U."/>
            <person name="Harland R.M."/>
            <person name="Gilchrist M.J."/>
            <person name="Hendrix D."/>
            <person name="Jurka J."/>
            <person name="Kapitonov V."/>
            <person name="Ovcharenko I."/>
            <person name="Putnam N.H."/>
            <person name="Shu S."/>
            <person name="Taher L."/>
            <person name="Blitz I.L."/>
            <person name="Blumberg B."/>
            <person name="Dichmann D.S."/>
            <person name="Dubchak I."/>
            <person name="Amaya E."/>
            <person name="Detter J.C."/>
            <person name="Fletcher R."/>
            <person name="Gerhard D.S."/>
            <person name="Goodstein D."/>
            <person name="Graves T."/>
            <person name="Grigoriev I.V."/>
            <person name="Grimwood J."/>
            <person name="Kawashima T."/>
            <person name="Lindquist E."/>
            <person name="Lucas S.M."/>
            <person name="Mead P.E."/>
            <person name="Mitros T."/>
            <person name="Ogino H."/>
            <person name="Ohta Y."/>
            <person name="Poliakov A.V."/>
            <person name="Pollet N."/>
            <person name="Robert J."/>
            <person name="Salamov A."/>
            <person name="Sater A.K."/>
            <person name="Schmutz J."/>
            <person name="Terry A."/>
            <person name="Vize P.D."/>
            <person name="Warren W.C."/>
            <person name="Wells D."/>
            <person name="Wills A."/>
            <person name="Wilson R.K."/>
            <person name="Zimmerman L.B."/>
            <person name="Zorn A.M."/>
            <person name="Grainger R."/>
            <person name="Grammer T."/>
            <person name="Khokha M.K."/>
            <person name="Richardson P.M."/>
            <person name="Rokhsar D.S."/>
        </authorList>
    </citation>
    <scope>NUCLEOTIDE SEQUENCE [LARGE SCALE GENOMIC DNA]</scope>
    <source>
        <strain evidence="3">Nigerian</strain>
    </source>
</reference>
<name>A0A803JNE9_XENTR</name>
<organism evidence="3">
    <name type="scientific">Xenopus tropicalis</name>
    <name type="common">Western clawed frog</name>
    <name type="synonym">Silurana tropicalis</name>
    <dbReference type="NCBI Taxonomy" id="8364"/>
    <lineage>
        <taxon>Eukaryota</taxon>
        <taxon>Metazoa</taxon>
        <taxon>Chordata</taxon>
        <taxon>Craniata</taxon>
        <taxon>Vertebrata</taxon>
        <taxon>Euteleostomi</taxon>
        <taxon>Amphibia</taxon>
        <taxon>Batrachia</taxon>
        <taxon>Anura</taxon>
        <taxon>Pipoidea</taxon>
        <taxon>Pipidae</taxon>
        <taxon>Xenopodinae</taxon>
        <taxon>Xenopus</taxon>
        <taxon>Silurana</taxon>
    </lineage>
</organism>
<sequence length="372" mass="41693">MSAYCLDGNDRKKMLYLALWSRDLGRNLKLSPMPRAAVGDCPTDRSVFPGLEFRPLTDQASWGSDTLTRDDLSTNNLISKTPVRNHGSRWLLAGGIFPVILLFAAFIVLLPLYLQDRSYLQRDRQQMEVLHLNESDSVEEITECQEAAVPLSNNVSSLNSTLSLLQEGLIPELQRNQTQLLLELVGLETTYQNHSNQSRALQGTYEQLKGTYYFIPREGPLLQHCGLRDSESDSRVCPFCLSGWHFLGTSCYLLSSEAESWEESSVWCRKEGGHLVVINGTAEQDSVLELLNETVWIGLSDLEAEGDWRWEDGSHIESRFWLPGQPSNSGDDDCATLVPTAGWKADRCAKLYLGLCERSADELTLPRDASLS</sequence>
<dbReference type="Pfam" id="PF00059">
    <property type="entry name" value="Lectin_C"/>
    <property type="match status" value="1"/>
</dbReference>
<dbReference type="InterPro" id="IPR016186">
    <property type="entry name" value="C-type_lectin-like/link_sf"/>
</dbReference>
<dbReference type="PANTHER" id="PTHR22803">
    <property type="entry name" value="MANNOSE, PHOSPHOLIPASE, LECTIN RECEPTOR RELATED"/>
    <property type="match status" value="1"/>
</dbReference>
<dbReference type="SUPFAM" id="SSF56436">
    <property type="entry name" value="C-type lectin-like"/>
    <property type="match status" value="1"/>
</dbReference>
<gene>
    <name evidence="6" type="primary">clec6a</name>
    <name evidence="3 5" type="synonym">LOC116406739</name>
</gene>
<dbReference type="GeneTree" id="ENSGT01030000234575"/>
<evidence type="ECO:0000313" key="5">
    <source>
        <dbReference type="RefSeq" id="XP_031747367.1"/>
    </source>
</evidence>
<keyword evidence="1" id="KW-0472">Membrane</keyword>
<accession>A0A803JNE9</accession>
<dbReference type="AGR" id="Xenbase:XB-GENE-29091915"/>
<keyword evidence="4" id="KW-1185">Reference proteome</keyword>
<dbReference type="Xenbase" id="XB-GENE-29091915">
    <property type="gene designation" value="clec6a"/>
</dbReference>
<feature type="transmembrane region" description="Helical" evidence="1">
    <location>
        <begin position="90"/>
        <end position="114"/>
    </location>
</feature>
<evidence type="ECO:0000259" key="2">
    <source>
        <dbReference type="PROSITE" id="PS50041"/>
    </source>
</evidence>
<evidence type="ECO:0000313" key="4">
    <source>
        <dbReference type="Proteomes" id="UP000008143"/>
    </source>
</evidence>
<dbReference type="SMART" id="SM00034">
    <property type="entry name" value="CLECT"/>
    <property type="match status" value="1"/>
</dbReference>
<dbReference type="Gene3D" id="3.10.100.10">
    <property type="entry name" value="Mannose-Binding Protein A, subunit A"/>
    <property type="match status" value="1"/>
</dbReference>
<dbReference type="OrthoDB" id="6133475at2759"/>
<dbReference type="CTD" id="93978"/>
<dbReference type="RefSeq" id="XP_031747367.1">
    <property type="nucleotide sequence ID" value="XM_031891507.1"/>
</dbReference>
<protein>
    <submittedName>
        <fullName evidence="3 5">Asialoglycoprotein receptor 1-like</fullName>
    </submittedName>
</protein>
<evidence type="ECO:0000313" key="3">
    <source>
        <dbReference type="Ensembl" id="ENSXETP00000109492"/>
    </source>
</evidence>
<reference evidence="5" key="3">
    <citation type="submission" date="2025-04" db="UniProtKB">
        <authorList>
            <consortium name="RefSeq"/>
        </authorList>
    </citation>
    <scope>IDENTIFICATION</scope>
    <source>
        <strain evidence="5">Nigerian</strain>
        <tissue evidence="5">Liver and blood</tissue>
    </source>
</reference>
<dbReference type="PROSITE" id="PS50041">
    <property type="entry name" value="C_TYPE_LECTIN_2"/>
    <property type="match status" value="1"/>
</dbReference>
<proteinExistence type="predicted"/>
<dbReference type="InterPro" id="IPR016187">
    <property type="entry name" value="CTDL_fold"/>
</dbReference>
<feature type="domain" description="C-type lectin" evidence="2">
    <location>
        <begin position="247"/>
        <end position="357"/>
    </location>
</feature>
<keyword evidence="1" id="KW-1133">Transmembrane helix</keyword>
<evidence type="ECO:0000313" key="6">
    <source>
        <dbReference type="Xenbase" id="XB-GENE-29091915"/>
    </source>
</evidence>